<dbReference type="EMBL" id="CP000742">
    <property type="protein sequence ID" value="ABR54807.1"/>
    <property type="molecule type" value="Genomic_DNA"/>
</dbReference>
<dbReference type="STRING" id="406327.Mevan_0902"/>
<name>A6UQN5_METVS</name>
<gene>
    <name evidence="1" type="ordered locus">Mevan_0902</name>
</gene>
<dbReference type="OrthoDB" id="85793at2157"/>
<organism evidence="1 2">
    <name type="scientific">Methanococcus vannielii (strain ATCC 35089 / DSM 1224 / JCM 13029 / OCM 148 / SB)</name>
    <dbReference type="NCBI Taxonomy" id="406327"/>
    <lineage>
        <taxon>Archaea</taxon>
        <taxon>Methanobacteriati</taxon>
        <taxon>Methanobacteriota</taxon>
        <taxon>Methanomada group</taxon>
        <taxon>Methanococci</taxon>
        <taxon>Methanococcales</taxon>
        <taxon>Methanococcaceae</taxon>
        <taxon>Methanococcus</taxon>
    </lineage>
</organism>
<keyword evidence="2" id="KW-1185">Reference proteome</keyword>
<evidence type="ECO:0000313" key="2">
    <source>
        <dbReference type="Proteomes" id="UP000001107"/>
    </source>
</evidence>
<dbReference type="InterPro" id="IPR012096">
    <property type="entry name" value="ATPase_PP-loop_MJ1638"/>
</dbReference>
<reference evidence="1" key="1">
    <citation type="submission" date="2007-06" db="EMBL/GenBank/DDBJ databases">
        <title>Complete sequence of Methanococcus vannielii SB.</title>
        <authorList>
            <consortium name="US DOE Joint Genome Institute"/>
            <person name="Copeland A."/>
            <person name="Lucas S."/>
            <person name="Lapidus A."/>
            <person name="Barry K."/>
            <person name="Glavina del Rio T."/>
            <person name="Dalin E."/>
            <person name="Tice H."/>
            <person name="Pitluck S."/>
            <person name="Chain P."/>
            <person name="Malfatti S."/>
            <person name="Shin M."/>
            <person name="Vergez L."/>
            <person name="Schmutz J."/>
            <person name="Larimer F."/>
            <person name="Land M."/>
            <person name="Hauser L."/>
            <person name="Kyrpides N."/>
            <person name="Anderson I."/>
            <person name="Sieprawska-Lupa M."/>
            <person name="Whitman W.B."/>
            <person name="Richardson P."/>
        </authorList>
    </citation>
    <scope>NUCLEOTIDE SEQUENCE [LARGE SCALE GENOMIC DNA]</scope>
    <source>
        <strain evidence="1">SB</strain>
    </source>
</reference>
<accession>A6UQN5</accession>
<proteinExistence type="predicted"/>
<dbReference type="GeneID" id="5326148"/>
<dbReference type="PANTHER" id="PTHR43169">
    <property type="entry name" value="EXSB FAMILY PROTEIN"/>
    <property type="match status" value="1"/>
</dbReference>
<dbReference type="InterPro" id="IPR014729">
    <property type="entry name" value="Rossmann-like_a/b/a_fold"/>
</dbReference>
<protein>
    <submittedName>
        <fullName evidence="1">ExsB family protein</fullName>
    </submittedName>
</protein>
<dbReference type="HOGENOM" id="CLU_077587_0_0_2"/>
<dbReference type="AlphaFoldDB" id="A6UQN5"/>
<dbReference type="KEGG" id="mvn:Mevan_0902"/>
<dbReference type="InterPro" id="IPR052188">
    <property type="entry name" value="Ni-pincer_cofactor_biosynth"/>
</dbReference>
<dbReference type="Proteomes" id="UP000001107">
    <property type="component" value="Chromosome"/>
</dbReference>
<dbReference type="eggNOG" id="arCOG00045">
    <property type="taxonomic scope" value="Archaea"/>
</dbReference>
<dbReference type="SUPFAM" id="SSF52402">
    <property type="entry name" value="Adenine nucleotide alpha hydrolases-like"/>
    <property type="match status" value="1"/>
</dbReference>
<dbReference type="PIRSF" id="PIRSF006601">
    <property type="entry name" value="ATPase_UCP006601"/>
    <property type="match status" value="1"/>
</dbReference>
<sequence>MDEQIKSSGMNASKNALDGLFNDGSISKEIYEKLLELHFAKNKCFDEFIQYIKNSLMNGNYKKEKALVAFSGGVDSTASSIIGSAIFQITSVSAHSPHIITDETKKNIINLSEKLKITHEFLDVDLEDVLNDTISAKYHPCGRCHGAVEEVILNYAKKNNIKYIIYGDMLSIGHLSIRKVDEKIVRVNIPSFLTMTKNESRAVLSEFNIDIRQSYGCKLLKKAHKHEHMQKYTIQRILREVRAQVITAEEGFKNILDVVKIN</sequence>
<evidence type="ECO:0000313" key="1">
    <source>
        <dbReference type="EMBL" id="ABR54807.1"/>
    </source>
</evidence>
<dbReference type="PANTHER" id="PTHR43169:SF1">
    <property type="entry name" value="ATPASE, PP-LOOP SUPERFAMILY-RELATED"/>
    <property type="match status" value="1"/>
</dbReference>
<dbReference type="Gene3D" id="3.40.50.620">
    <property type="entry name" value="HUPs"/>
    <property type="match status" value="1"/>
</dbReference>
<dbReference type="RefSeq" id="WP_011972708.1">
    <property type="nucleotide sequence ID" value="NC_009634.1"/>
</dbReference>